<evidence type="ECO:0000313" key="4">
    <source>
        <dbReference type="EMBL" id="CAL5046320.1"/>
    </source>
</evidence>
<feature type="compositionally biased region" description="Basic and acidic residues" evidence="2">
    <location>
        <begin position="390"/>
        <end position="406"/>
    </location>
</feature>
<proteinExistence type="predicted"/>
<evidence type="ECO:0000256" key="1">
    <source>
        <dbReference type="SAM" id="Coils"/>
    </source>
</evidence>
<name>A0ABC9DWY4_9POAL</name>
<dbReference type="Proteomes" id="UP001497457">
    <property type="component" value="Chromosome 35b"/>
</dbReference>
<sequence>MALLPSYENANRPAARRPTTRSSAAAAMPSSSTPADSSSSSVQILDPTPARSSDATAVDTSDDDASDSDDAVGGGGGSAPSWPAAGRIASSYRSQKALDALCRKHGIDTREFAPFPAGAHRACSPPPPGAVCVYADALEAGMRVPLRPFFAEVLSHFGLAPTQLAPNCWRVMAAFAALSRSAGVHGPPPVAVFRHFFALRALKFKGLYCFSSSKDTAGVLFTGLPDSITFKGWKEGYFFLKSKSAPWPFPVVWGEPTKTSTADPVLTSEEKGMVEKLLRVRGAEAIDIRTYLGEGNFAAATTIPAAPKPQPPSPPCPTTAGAKGMDPSTYAMIQKMRAEKAAAEAAAAPKVAVKTEPGGGDVPDLAPSTGKKRKMTEENAPPGFPYAAGRQDRKPPVQHAPDRHDGDTVDWEAARQLLQGIVTPARERAFLVANPFNVIASSYVATLQAANYATASLGHALKLQEELERAKAEVAEAKKAAAAEVKSAKAAAVQEFLGSDEHARRLAEEALKAYERGMEDMKRVAIRLRPDIDPARLAVPPGGFQ</sequence>
<dbReference type="PANTHER" id="PTHR31099">
    <property type="entry name" value="OS06G0165300 PROTEIN"/>
    <property type="match status" value="1"/>
</dbReference>
<dbReference type="Pfam" id="PF04195">
    <property type="entry name" value="Transposase_28"/>
    <property type="match status" value="1"/>
</dbReference>
<dbReference type="AlphaFoldDB" id="A0ABC9DWY4"/>
<keyword evidence="5" id="KW-1185">Reference proteome</keyword>
<feature type="compositionally biased region" description="Acidic residues" evidence="2">
    <location>
        <begin position="60"/>
        <end position="70"/>
    </location>
</feature>
<feature type="region of interest" description="Disordered" evidence="2">
    <location>
        <begin position="1"/>
        <end position="84"/>
    </location>
</feature>
<protein>
    <recommendedName>
        <fullName evidence="3">Transposase (putative) gypsy type domain-containing protein</fullName>
    </recommendedName>
</protein>
<evidence type="ECO:0000259" key="3">
    <source>
        <dbReference type="Pfam" id="PF04195"/>
    </source>
</evidence>
<feature type="domain" description="Transposase (putative) gypsy type" evidence="3">
    <location>
        <begin position="131"/>
        <end position="200"/>
    </location>
</feature>
<reference evidence="4 5" key="2">
    <citation type="submission" date="2024-10" db="EMBL/GenBank/DDBJ databases">
        <authorList>
            <person name="Ryan C."/>
        </authorList>
    </citation>
    <scope>NUCLEOTIDE SEQUENCE [LARGE SCALE GENOMIC DNA]</scope>
</reference>
<dbReference type="EMBL" id="OZ075145">
    <property type="protein sequence ID" value="CAL5046320.1"/>
    <property type="molecule type" value="Genomic_DNA"/>
</dbReference>
<accession>A0ABC9DWY4</accession>
<feature type="coiled-coil region" evidence="1">
    <location>
        <begin position="460"/>
        <end position="524"/>
    </location>
</feature>
<keyword evidence="1" id="KW-0175">Coiled coil</keyword>
<organism evidence="4 5">
    <name type="scientific">Urochloa decumbens</name>
    <dbReference type="NCBI Taxonomy" id="240449"/>
    <lineage>
        <taxon>Eukaryota</taxon>
        <taxon>Viridiplantae</taxon>
        <taxon>Streptophyta</taxon>
        <taxon>Embryophyta</taxon>
        <taxon>Tracheophyta</taxon>
        <taxon>Spermatophyta</taxon>
        <taxon>Magnoliopsida</taxon>
        <taxon>Liliopsida</taxon>
        <taxon>Poales</taxon>
        <taxon>Poaceae</taxon>
        <taxon>PACMAD clade</taxon>
        <taxon>Panicoideae</taxon>
        <taxon>Panicodae</taxon>
        <taxon>Paniceae</taxon>
        <taxon>Melinidinae</taxon>
        <taxon>Urochloa</taxon>
    </lineage>
</organism>
<evidence type="ECO:0000313" key="5">
    <source>
        <dbReference type="Proteomes" id="UP001497457"/>
    </source>
</evidence>
<gene>
    <name evidence="4" type="ORF">URODEC1_LOCUS89263</name>
</gene>
<dbReference type="PANTHER" id="PTHR31099:SF19">
    <property type="entry name" value="AMINOTRANSFERASE-LIKE PLANT MOBILE DOMAIN-CONTAINING PROTEIN"/>
    <property type="match status" value="1"/>
</dbReference>
<evidence type="ECO:0000256" key="2">
    <source>
        <dbReference type="SAM" id="MobiDB-lite"/>
    </source>
</evidence>
<reference evidence="5" key="1">
    <citation type="submission" date="2024-06" db="EMBL/GenBank/DDBJ databases">
        <authorList>
            <person name="Ryan C."/>
        </authorList>
    </citation>
    <scope>NUCLEOTIDE SEQUENCE [LARGE SCALE GENOMIC DNA]</scope>
</reference>
<feature type="compositionally biased region" description="Pro residues" evidence="2">
    <location>
        <begin position="306"/>
        <end position="317"/>
    </location>
</feature>
<dbReference type="InterPro" id="IPR007321">
    <property type="entry name" value="Transposase_28"/>
</dbReference>
<feature type="region of interest" description="Disordered" evidence="2">
    <location>
        <begin position="352"/>
        <end position="406"/>
    </location>
</feature>
<feature type="compositionally biased region" description="Low complexity" evidence="2">
    <location>
        <begin position="20"/>
        <end position="41"/>
    </location>
</feature>
<feature type="region of interest" description="Disordered" evidence="2">
    <location>
        <begin position="302"/>
        <end position="322"/>
    </location>
</feature>